<accession>A0ABU2F8M9</accession>
<keyword evidence="2" id="KW-0812">Transmembrane</keyword>
<reference evidence="3 4" key="1">
    <citation type="submission" date="2022-06" db="EMBL/GenBank/DDBJ databases">
        <title>Haloarcula sp. a new haloarchaeum isolate from saline soil.</title>
        <authorList>
            <person name="Strakova D."/>
            <person name="Galisteo C."/>
            <person name="Sanchez-Porro C."/>
            <person name="Ventosa A."/>
        </authorList>
    </citation>
    <scope>NUCLEOTIDE SEQUENCE [LARGE SCALE GENOMIC DNA]</scope>
    <source>
        <strain evidence="3 4">S1CR25-12</strain>
    </source>
</reference>
<name>A0ABU2F8M9_9EURY</name>
<feature type="region of interest" description="Disordered" evidence="1">
    <location>
        <begin position="219"/>
        <end position="297"/>
    </location>
</feature>
<keyword evidence="2" id="KW-1133">Transmembrane helix</keyword>
<comment type="caution">
    <text evidence="3">The sequence shown here is derived from an EMBL/GenBank/DDBJ whole genome shotgun (WGS) entry which is preliminary data.</text>
</comment>
<dbReference type="PANTHER" id="PTHR35902">
    <property type="entry name" value="S-LAYER DOMAIN-LIKE PROTEIN-RELATED"/>
    <property type="match status" value="1"/>
</dbReference>
<evidence type="ECO:0000256" key="2">
    <source>
        <dbReference type="SAM" id="Phobius"/>
    </source>
</evidence>
<keyword evidence="2" id="KW-0472">Membrane</keyword>
<gene>
    <name evidence="3" type="ORF">NDI56_01510</name>
</gene>
<feature type="transmembrane region" description="Helical" evidence="2">
    <location>
        <begin position="498"/>
        <end position="520"/>
    </location>
</feature>
<protein>
    <recommendedName>
        <fullName evidence="5">CARDB domain-containing protein</fullName>
    </recommendedName>
</protein>
<keyword evidence="4" id="KW-1185">Reference proteome</keyword>
<evidence type="ECO:0000256" key="1">
    <source>
        <dbReference type="SAM" id="MobiDB-lite"/>
    </source>
</evidence>
<proteinExistence type="predicted"/>
<evidence type="ECO:0000313" key="4">
    <source>
        <dbReference type="Proteomes" id="UP001259659"/>
    </source>
</evidence>
<feature type="compositionally biased region" description="Polar residues" evidence="1">
    <location>
        <begin position="223"/>
        <end position="245"/>
    </location>
</feature>
<evidence type="ECO:0008006" key="5">
    <source>
        <dbReference type="Google" id="ProtNLM"/>
    </source>
</evidence>
<feature type="region of interest" description="Disordered" evidence="1">
    <location>
        <begin position="476"/>
        <end position="495"/>
    </location>
</feature>
<dbReference type="PANTHER" id="PTHR35902:SF6">
    <property type="entry name" value="CONSERVED WITHIN P. AEROPHILUM"/>
    <property type="match status" value="1"/>
</dbReference>
<organism evidence="3 4">
    <name type="scientific">Haloarcula saliterrae</name>
    <dbReference type="NCBI Taxonomy" id="2950534"/>
    <lineage>
        <taxon>Archaea</taxon>
        <taxon>Methanobacteriati</taxon>
        <taxon>Methanobacteriota</taxon>
        <taxon>Stenosarchaea group</taxon>
        <taxon>Halobacteria</taxon>
        <taxon>Halobacteriales</taxon>
        <taxon>Haloarculaceae</taxon>
        <taxon>Haloarcula</taxon>
    </lineage>
</organism>
<dbReference type="EMBL" id="JAMQON010000001">
    <property type="protein sequence ID" value="MDS0258081.1"/>
    <property type="molecule type" value="Genomic_DNA"/>
</dbReference>
<sequence>MRPPSAPSRRPVSVALSLLLVVSLVAFGAAVGPAAAADARVALTDTAVTPATPTVGAPITAETTLRLSAGSDTSITVDEVRVVDPGGTDESTVLGTATDLGRLSPGETLDVPVTFTVNESGTYDLRLVAVGTDSDGEPARATRPLTVGVEPGGPQVDIDTDTLVAGAESPVRATVSNPTTAPLRGVEVAVDGGSETTIATLAAGATQTVNLSARLPEAGEQSLELTTSYRTPNGAQSRTETSKSVTVEPLATDIGLRVERAQSDDSQQGADDLTGLLGGGGTDALQSQSDGQGEASASRVDVTVTNFGNAAADEVVLVAEDSEGAQLSSVGRFAVADTLGPGESATVTVDLSTVSTDDVRFVAGYETPGGDDESALVYGYDAQRGAAALTGIDVSVTDGGRVTVDGNLANVGDGELTSAVVTVQPTDGVQPAYPQRDYFVGTVDASAFAPFELTAQADTDNATEVPIQVTYTVDGEQRTETVNAPLPPAEERSGGGPLSGGVAVGLVVALLALAGGTVYVTRYRNQ</sequence>
<evidence type="ECO:0000313" key="3">
    <source>
        <dbReference type="EMBL" id="MDS0258081.1"/>
    </source>
</evidence>
<dbReference type="RefSeq" id="WP_310917641.1">
    <property type="nucleotide sequence ID" value="NZ_JAMQON010000001.1"/>
</dbReference>
<dbReference type="Proteomes" id="UP001259659">
    <property type="component" value="Unassembled WGS sequence"/>
</dbReference>
<feature type="compositionally biased region" description="Low complexity" evidence="1">
    <location>
        <begin position="264"/>
        <end position="275"/>
    </location>
</feature>